<accession>A0AAW8CEC2</accession>
<keyword evidence="2" id="KW-1185">Reference proteome</keyword>
<dbReference type="Proteomes" id="UP001226020">
    <property type="component" value="Unassembled WGS sequence"/>
</dbReference>
<comment type="caution">
    <text evidence="1">The sequence shown here is derived from an EMBL/GenBank/DDBJ whole genome shotgun (WGS) entry which is preliminary data.</text>
</comment>
<protein>
    <submittedName>
        <fullName evidence="1">Uncharacterized protein</fullName>
    </submittedName>
</protein>
<dbReference type="RefSeq" id="WP_306355547.1">
    <property type="nucleotide sequence ID" value="NZ_JASAWV010000044.1"/>
</dbReference>
<evidence type="ECO:0000313" key="1">
    <source>
        <dbReference type="EMBL" id="MDP8149375.1"/>
    </source>
</evidence>
<reference evidence="1 2" key="1">
    <citation type="journal article" date="2023" name="Front. Microbiol.">
        <title>Phylogeography and host specificity of Pasteurellaceae pathogenic to sea-farmed fish in the north-east Atlantic.</title>
        <authorList>
            <person name="Gulla S."/>
            <person name="Colquhoun D.J."/>
            <person name="Olsen A.B."/>
            <person name="Spilsberg B."/>
            <person name="Lagesen K."/>
            <person name="Aakesson C.P."/>
            <person name="Strom S."/>
            <person name="Manji F."/>
            <person name="Birkbeck T.H."/>
            <person name="Nilsen H.K."/>
        </authorList>
    </citation>
    <scope>NUCLEOTIDE SEQUENCE [LARGE SCALE GENOMIC DNA]</scope>
    <source>
        <strain evidence="1 2">NVIB3131</strain>
    </source>
</reference>
<dbReference type="AlphaFoldDB" id="A0AAW8CEC2"/>
<organism evidence="1 2">
    <name type="scientific">Phocoenobacter atlanticus subsp. atlanticus</name>
    <dbReference type="NCBI Taxonomy" id="3061285"/>
    <lineage>
        <taxon>Bacteria</taxon>
        <taxon>Pseudomonadati</taxon>
        <taxon>Pseudomonadota</taxon>
        <taxon>Gammaproteobacteria</taxon>
        <taxon>Pasteurellales</taxon>
        <taxon>Pasteurellaceae</taxon>
        <taxon>Phocoenobacter</taxon>
        <taxon>Phocoenobacter atlanticus</taxon>
    </lineage>
</organism>
<gene>
    <name evidence="1" type="ORF">QJU57_09880</name>
</gene>
<dbReference type="EMBL" id="JASAXT010000026">
    <property type="protein sequence ID" value="MDP8149375.1"/>
    <property type="molecule type" value="Genomic_DNA"/>
</dbReference>
<feature type="non-terminal residue" evidence="1">
    <location>
        <position position="1"/>
    </location>
</feature>
<name>A0AAW8CEC2_9PAST</name>
<sequence length="65" mass="6964">DKIANDENSHKVIVNSAKTGDVLNLDGSFTKTAETESHGGQDYVKYTDEAGNALIVDPDITVDII</sequence>
<proteinExistence type="predicted"/>
<evidence type="ECO:0000313" key="2">
    <source>
        <dbReference type="Proteomes" id="UP001226020"/>
    </source>
</evidence>